<evidence type="ECO:0000313" key="1">
    <source>
        <dbReference type="EMBL" id="EEF49671.1"/>
    </source>
</evidence>
<organism evidence="1 2">
    <name type="scientific">Ricinus communis</name>
    <name type="common">Castor bean</name>
    <dbReference type="NCBI Taxonomy" id="3988"/>
    <lineage>
        <taxon>Eukaryota</taxon>
        <taxon>Viridiplantae</taxon>
        <taxon>Streptophyta</taxon>
        <taxon>Embryophyta</taxon>
        <taxon>Tracheophyta</taxon>
        <taxon>Spermatophyta</taxon>
        <taxon>Magnoliopsida</taxon>
        <taxon>eudicotyledons</taxon>
        <taxon>Gunneridae</taxon>
        <taxon>Pentapetalae</taxon>
        <taxon>rosids</taxon>
        <taxon>fabids</taxon>
        <taxon>Malpighiales</taxon>
        <taxon>Euphorbiaceae</taxon>
        <taxon>Acalyphoideae</taxon>
        <taxon>Acalypheae</taxon>
        <taxon>Ricinus</taxon>
    </lineage>
</organism>
<dbReference type="EMBL" id="EQ973777">
    <property type="protein sequence ID" value="EEF49671.1"/>
    <property type="molecule type" value="Genomic_DNA"/>
</dbReference>
<accession>B9REQ0</accession>
<dbReference type="Proteomes" id="UP000008311">
    <property type="component" value="Unassembled WGS sequence"/>
</dbReference>
<keyword evidence="2" id="KW-1185">Reference proteome</keyword>
<protein>
    <submittedName>
        <fullName evidence="1">Uncharacterized protein</fullName>
    </submittedName>
</protein>
<name>B9REQ0_RICCO</name>
<evidence type="ECO:0000313" key="2">
    <source>
        <dbReference type="Proteomes" id="UP000008311"/>
    </source>
</evidence>
<dbReference type="InParanoid" id="B9REQ0"/>
<proteinExistence type="predicted"/>
<dbReference type="STRING" id="3988.B9REQ0"/>
<sequence>MTTKIKNLIDNINALRIKLTKDELKEISDAVPVNEVARVRSNNFPLTYKLADTSLPKNGQAAA</sequence>
<reference evidence="2" key="1">
    <citation type="journal article" date="2010" name="Nat. Biotechnol.">
        <title>Draft genome sequence of the oilseed species Ricinus communis.</title>
        <authorList>
            <person name="Chan A.P."/>
            <person name="Crabtree J."/>
            <person name="Zhao Q."/>
            <person name="Lorenzi H."/>
            <person name="Orvis J."/>
            <person name="Puiu D."/>
            <person name="Melake-Berhan A."/>
            <person name="Jones K.M."/>
            <person name="Redman J."/>
            <person name="Chen G."/>
            <person name="Cahoon E.B."/>
            <person name="Gedil M."/>
            <person name="Stanke M."/>
            <person name="Haas B.J."/>
            <person name="Wortman J.R."/>
            <person name="Fraser-Liggett C.M."/>
            <person name="Ravel J."/>
            <person name="Rabinowicz P.D."/>
        </authorList>
    </citation>
    <scope>NUCLEOTIDE SEQUENCE [LARGE SCALE GENOMIC DNA]</scope>
    <source>
        <strain evidence="2">cv. Hale</strain>
    </source>
</reference>
<dbReference type="AlphaFoldDB" id="B9REQ0"/>
<gene>
    <name evidence="1" type="ORF">RCOM_1427630</name>
</gene>